<feature type="compositionally biased region" description="Polar residues" evidence="3">
    <location>
        <begin position="830"/>
        <end position="854"/>
    </location>
</feature>
<keyword evidence="2" id="KW-0539">Nucleus</keyword>
<dbReference type="PROSITE" id="PS50048">
    <property type="entry name" value="ZN2_CY6_FUNGAL_2"/>
    <property type="match status" value="1"/>
</dbReference>
<dbReference type="PANTHER" id="PTHR46910">
    <property type="entry name" value="TRANSCRIPTION FACTOR PDR1"/>
    <property type="match status" value="1"/>
</dbReference>
<feature type="compositionally biased region" description="Polar residues" evidence="3">
    <location>
        <begin position="667"/>
        <end position="677"/>
    </location>
</feature>
<dbReference type="Gene3D" id="4.10.240.10">
    <property type="entry name" value="Zn(2)-C6 fungal-type DNA-binding domain"/>
    <property type="match status" value="1"/>
</dbReference>
<dbReference type="GO" id="GO:0003677">
    <property type="term" value="F:DNA binding"/>
    <property type="evidence" value="ECO:0007669"/>
    <property type="project" value="InterPro"/>
</dbReference>
<sequence>MTTDDAEVALKKRRYTNACDECRRRKVKCNSDSMPNKRCSECISLGSECTHTIEKKKRGPKFGSSRLPPLAQSQPITALVKKILSGNAFVLPADPNSTRAILTQLALHIQQLEEQLANRPEELGNPSIPTLKTPESPKPNEETDERDLKALSDDFDRLSVSVSLSQVYKRHFGQSSIEMLLMNALDVGRGVGSDSEPSVLTEWQDIFERHYKRPEFWTNPWVVTQHYTPYHFPDQDLLWKLVDLYFSNHAIFFPLLHRPTFERSLREGLHFRNRDFGNLVLAICALASRFTDDPRVLAVGSNSIHSAGWRWFNQVNLSPGWDVREPVSLYRVQMFCLACYYLNATATHDSAWICAGIGLRFAQERGAHRKEPKPTKPTTVERELWRRAFWMLVVHDALFSSLTGRPRSTSPDDYDLEYPTECDDDYWENEDPNKAFVQPEDKPSRVAFWNHYIKFAEIVGYAHRLIYPIRKPQTKLTRAEWNQRSVMEVDMALKNWLDAVPAHIKWDPDKKDEISFKQSVALYTMYYAYHIQIHRNFIPKHGQPPPLKMPSLAICVNSARSMLHVQYTSSRRYPTIYANLAGAVFTSALVLLVNIWRGIKEGVDLDIQKEMIDVQIYLNILRIWEKSFQGAGRMGDMLRALITISHLDVGFDNVPPVQGQVRDATEYPTSIRSTTADSRPRPENSSHAYSTEWQPESVLNPAQHIFFEQLSQAVYEAPAYDRQFELPLSSHELGELPIHGSFNFHANLHHPGEQQQQQHHNNLQDAQKTYVPRFRNPPSSYMSLSPEIDLRSLSGGGGQSGYAPGLPQGPDLASTSGSGFDSRVYPPTRSPENPTNTFEFSGNHPSPESVSGWSSIDPNADPLFIFGNL</sequence>
<dbReference type="Pfam" id="PF04082">
    <property type="entry name" value="Fungal_trans"/>
    <property type="match status" value="1"/>
</dbReference>
<reference evidence="5 6" key="1">
    <citation type="journal article" date="2019" name="Nat. Ecol. Evol.">
        <title>Megaphylogeny resolves global patterns of mushroom evolution.</title>
        <authorList>
            <person name="Varga T."/>
            <person name="Krizsan K."/>
            <person name="Foldi C."/>
            <person name="Dima B."/>
            <person name="Sanchez-Garcia M."/>
            <person name="Sanchez-Ramirez S."/>
            <person name="Szollosi G.J."/>
            <person name="Szarkandi J.G."/>
            <person name="Papp V."/>
            <person name="Albert L."/>
            <person name="Andreopoulos W."/>
            <person name="Angelini C."/>
            <person name="Antonin V."/>
            <person name="Barry K.W."/>
            <person name="Bougher N.L."/>
            <person name="Buchanan P."/>
            <person name="Buyck B."/>
            <person name="Bense V."/>
            <person name="Catcheside P."/>
            <person name="Chovatia M."/>
            <person name="Cooper J."/>
            <person name="Damon W."/>
            <person name="Desjardin D."/>
            <person name="Finy P."/>
            <person name="Geml J."/>
            <person name="Haridas S."/>
            <person name="Hughes K."/>
            <person name="Justo A."/>
            <person name="Karasinski D."/>
            <person name="Kautmanova I."/>
            <person name="Kiss B."/>
            <person name="Kocsube S."/>
            <person name="Kotiranta H."/>
            <person name="LaButti K.M."/>
            <person name="Lechner B.E."/>
            <person name="Liimatainen K."/>
            <person name="Lipzen A."/>
            <person name="Lukacs Z."/>
            <person name="Mihaltcheva S."/>
            <person name="Morgado L.N."/>
            <person name="Niskanen T."/>
            <person name="Noordeloos M.E."/>
            <person name="Ohm R.A."/>
            <person name="Ortiz-Santana B."/>
            <person name="Ovrebo C."/>
            <person name="Racz N."/>
            <person name="Riley R."/>
            <person name="Savchenko A."/>
            <person name="Shiryaev A."/>
            <person name="Soop K."/>
            <person name="Spirin V."/>
            <person name="Szebenyi C."/>
            <person name="Tomsovsky M."/>
            <person name="Tulloss R.E."/>
            <person name="Uehling J."/>
            <person name="Grigoriev I.V."/>
            <person name="Vagvolgyi C."/>
            <person name="Papp T."/>
            <person name="Martin F.M."/>
            <person name="Miettinen O."/>
            <person name="Hibbett D.S."/>
            <person name="Nagy L.G."/>
        </authorList>
    </citation>
    <scope>NUCLEOTIDE SEQUENCE [LARGE SCALE GENOMIC DNA]</scope>
    <source>
        <strain evidence="5 6">CBS 962.96</strain>
    </source>
</reference>
<proteinExistence type="predicted"/>
<dbReference type="SUPFAM" id="SSF57701">
    <property type="entry name" value="Zn2/Cys6 DNA-binding domain"/>
    <property type="match status" value="1"/>
</dbReference>
<dbReference type="InterPro" id="IPR036864">
    <property type="entry name" value="Zn2-C6_fun-type_DNA-bd_sf"/>
</dbReference>
<feature type="domain" description="Zn(2)-C6 fungal-type" evidence="4">
    <location>
        <begin position="18"/>
        <end position="51"/>
    </location>
</feature>
<dbReference type="InterPro" id="IPR007219">
    <property type="entry name" value="XnlR_reg_dom"/>
</dbReference>
<dbReference type="GO" id="GO:0000981">
    <property type="term" value="F:DNA-binding transcription factor activity, RNA polymerase II-specific"/>
    <property type="evidence" value="ECO:0007669"/>
    <property type="project" value="InterPro"/>
</dbReference>
<gene>
    <name evidence="5" type="ORF">K435DRAFT_760868</name>
</gene>
<evidence type="ECO:0000313" key="5">
    <source>
        <dbReference type="EMBL" id="THU89669.1"/>
    </source>
</evidence>
<evidence type="ECO:0000313" key="6">
    <source>
        <dbReference type="Proteomes" id="UP000297245"/>
    </source>
</evidence>
<keyword evidence="1" id="KW-0479">Metal-binding</keyword>
<dbReference type="CDD" id="cd12148">
    <property type="entry name" value="fungal_TF_MHR"/>
    <property type="match status" value="1"/>
</dbReference>
<dbReference type="SMART" id="SM00066">
    <property type="entry name" value="GAL4"/>
    <property type="match status" value="1"/>
</dbReference>
<name>A0A4S8LKE4_DENBC</name>
<dbReference type="EMBL" id="ML179360">
    <property type="protein sequence ID" value="THU89669.1"/>
    <property type="molecule type" value="Genomic_DNA"/>
</dbReference>
<feature type="region of interest" description="Disordered" evidence="3">
    <location>
        <begin position="662"/>
        <end position="694"/>
    </location>
</feature>
<dbReference type="OrthoDB" id="4456959at2759"/>
<feature type="region of interest" description="Disordered" evidence="3">
    <location>
        <begin position="118"/>
        <end position="145"/>
    </location>
</feature>
<dbReference type="Pfam" id="PF00172">
    <property type="entry name" value="Zn_clus"/>
    <property type="match status" value="1"/>
</dbReference>
<evidence type="ECO:0000256" key="1">
    <source>
        <dbReference type="ARBA" id="ARBA00022723"/>
    </source>
</evidence>
<dbReference type="AlphaFoldDB" id="A0A4S8LKE4"/>
<evidence type="ECO:0000259" key="4">
    <source>
        <dbReference type="PROSITE" id="PS50048"/>
    </source>
</evidence>
<evidence type="ECO:0000256" key="2">
    <source>
        <dbReference type="ARBA" id="ARBA00023242"/>
    </source>
</evidence>
<organism evidence="5 6">
    <name type="scientific">Dendrothele bispora (strain CBS 962.96)</name>
    <dbReference type="NCBI Taxonomy" id="1314807"/>
    <lineage>
        <taxon>Eukaryota</taxon>
        <taxon>Fungi</taxon>
        <taxon>Dikarya</taxon>
        <taxon>Basidiomycota</taxon>
        <taxon>Agaricomycotina</taxon>
        <taxon>Agaricomycetes</taxon>
        <taxon>Agaricomycetidae</taxon>
        <taxon>Agaricales</taxon>
        <taxon>Agaricales incertae sedis</taxon>
        <taxon>Dendrothele</taxon>
    </lineage>
</organism>
<dbReference type="InterPro" id="IPR001138">
    <property type="entry name" value="Zn2Cys6_DnaBD"/>
</dbReference>
<dbReference type="GO" id="GO:0008270">
    <property type="term" value="F:zinc ion binding"/>
    <property type="evidence" value="ECO:0007669"/>
    <property type="project" value="InterPro"/>
</dbReference>
<dbReference type="CDD" id="cd00067">
    <property type="entry name" value="GAL4"/>
    <property type="match status" value="1"/>
</dbReference>
<dbReference type="PANTHER" id="PTHR46910:SF38">
    <property type="entry name" value="ZN(2)-C6 FUNGAL-TYPE DOMAIN-CONTAINING PROTEIN"/>
    <property type="match status" value="1"/>
</dbReference>
<keyword evidence="6" id="KW-1185">Reference proteome</keyword>
<feature type="region of interest" description="Disordered" evidence="3">
    <location>
        <begin position="788"/>
        <end position="854"/>
    </location>
</feature>
<dbReference type="PROSITE" id="PS00463">
    <property type="entry name" value="ZN2_CY6_FUNGAL_1"/>
    <property type="match status" value="1"/>
</dbReference>
<feature type="compositionally biased region" description="Polar residues" evidence="3">
    <location>
        <begin position="685"/>
        <end position="694"/>
    </location>
</feature>
<dbReference type="InterPro" id="IPR050987">
    <property type="entry name" value="AtrR-like"/>
</dbReference>
<dbReference type="Proteomes" id="UP000297245">
    <property type="component" value="Unassembled WGS sequence"/>
</dbReference>
<evidence type="ECO:0000256" key="3">
    <source>
        <dbReference type="SAM" id="MobiDB-lite"/>
    </source>
</evidence>
<accession>A0A4S8LKE4</accession>
<dbReference type="GO" id="GO:0006351">
    <property type="term" value="P:DNA-templated transcription"/>
    <property type="evidence" value="ECO:0007669"/>
    <property type="project" value="InterPro"/>
</dbReference>
<dbReference type="SMART" id="SM00906">
    <property type="entry name" value="Fungal_trans"/>
    <property type="match status" value="1"/>
</dbReference>
<protein>
    <recommendedName>
        <fullName evidence="4">Zn(2)-C6 fungal-type domain-containing protein</fullName>
    </recommendedName>
</protein>